<dbReference type="Gene3D" id="1.20.5.170">
    <property type="match status" value="1"/>
</dbReference>
<sequence length="295" mass="33397">MASGLLVTSQSPLCHCFFPYFHHDRPESPSLLPFFQADHLSSISLPNSVLKTSSSHVESNSYILVQWTYTQPSPWLKAPLHRWIPCPSEAAGGDAQHEYDIEDFVLNYGYTSASTNLTSSIFSQGNSDGRRHSSSTQSDKQKRKPNHIERAPAKSSRRDSTKKAKAKAKAAAEVHKNTKKRGSINEAAATNLSSPHFKNNAYTRKVQERNRIASNKFRIRKQEDERKLKSAEKDMEQINRDLSTCATDLTLQVHNLKMKLLQHTDCDCALIQEYIANEAHRYIQDLGDKKQCQQP</sequence>
<evidence type="ECO:0000256" key="2">
    <source>
        <dbReference type="SAM" id="MobiDB-lite"/>
    </source>
</evidence>
<evidence type="ECO:0000313" key="4">
    <source>
        <dbReference type="EMBL" id="RKK64978.1"/>
    </source>
</evidence>
<dbReference type="SUPFAM" id="SSF57959">
    <property type="entry name" value="Leucine zipper domain"/>
    <property type="match status" value="1"/>
</dbReference>
<dbReference type="VEuPathDB" id="FungiDB:HZS61_005074"/>
<dbReference type="EMBL" id="MRCX01000478">
    <property type="protein sequence ID" value="RKK64978.1"/>
    <property type="molecule type" value="Genomic_DNA"/>
</dbReference>
<protein>
    <recommendedName>
        <fullName evidence="3">BZIP domain-containing protein</fullName>
    </recommendedName>
</protein>
<name>A0A420P2Y2_FUSOX</name>
<evidence type="ECO:0000256" key="1">
    <source>
        <dbReference type="SAM" id="Coils"/>
    </source>
</evidence>
<feature type="coiled-coil region" evidence="1">
    <location>
        <begin position="214"/>
        <end position="248"/>
    </location>
</feature>
<dbReference type="VEuPathDB" id="FungiDB:FOZG_18125"/>
<dbReference type="CDD" id="cd14687">
    <property type="entry name" value="bZIP_ATF2"/>
    <property type="match status" value="1"/>
</dbReference>
<gene>
    <name evidence="5" type="ORF">BFJ68_g17104</name>
    <name evidence="4" type="ORF">BFJ69_g16542</name>
</gene>
<dbReference type="EMBL" id="MRCY01000427">
    <property type="protein sequence ID" value="RKK86874.1"/>
    <property type="molecule type" value="Genomic_DNA"/>
</dbReference>
<dbReference type="InterPro" id="IPR046347">
    <property type="entry name" value="bZIP_sf"/>
</dbReference>
<evidence type="ECO:0000313" key="6">
    <source>
        <dbReference type="Proteomes" id="UP000285084"/>
    </source>
</evidence>
<comment type="caution">
    <text evidence="5">The sequence shown here is derived from an EMBL/GenBank/DDBJ whole genome shotgun (WGS) entry which is preliminary data.</text>
</comment>
<feature type="compositionally biased region" description="Basic and acidic residues" evidence="2">
    <location>
        <begin position="146"/>
        <end position="162"/>
    </location>
</feature>
<proteinExistence type="predicted"/>
<dbReference type="Proteomes" id="UP000285860">
    <property type="component" value="Unassembled WGS sequence"/>
</dbReference>
<dbReference type="InterPro" id="IPR004827">
    <property type="entry name" value="bZIP"/>
</dbReference>
<dbReference type="VEuPathDB" id="FungiDB:FOMG_19144"/>
<dbReference type="GO" id="GO:0003700">
    <property type="term" value="F:DNA-binding transcription factor activity"/>
    <property type="evidence" value="ECO:0007669"/>
    <property type="project" value="InterPro"/>
</dbReference>
<keyword evidence="1" id="KW-0175">Coiled coil</keyword>
<evidence type="ECO:0000259" key="3">
    <source>
        <dbReference type="PROSITE" id="PS00036"/>
    </source>
</evidence>
<evidence type="ECO:0000313" key="7">
    <source>
        <dbReference type="Proteomes" id="UP000285860"/>
    </source>
</evidence>
<dbReference type="AlphaFoldDB" id="A0A420P2Y2"/>
<evidence type="ECO:0000313" key="5">
    <source>
        <dbReference type="EMBL" id="RKK86874.1"/>
    </source>
</evidence>
<accession>A0A420P2Y2</accession>
<reference evidence="6 7" key="1">
    <citation type="journal article" date="2018" name="Sci. Rep.">
        <title>Characterisation of pathogen-specific regions and novel effector candidates in Fusarium oxysporum f. sp. cepae.</title>
        <authorList>
            <person name="Armitage A.D."/>
            <person name="Taylor A."/>
            <person name="Sobczyk M.K."/>
            <person name="Baxter L."/>
            <person name="Greenfield B.P."/>
            <person name="Bates H.J."/>
            <person name="Wilson F."/>
            <person name="Jackson A.C."/>
            <person name="Ott S."/>
            <person name="Harrison R.J."/>
            <person name="Clarkson J.P."/>
        </authorList>
    </citation>
    <scope>NUCLEOTIDE SEQUENCE [LARGE SCALE GENOMIC DNA]</scope>
    <source>
        <strain evidence="4 6">Fo_A13</strain>
        <strain evidence="5 7">Fo_A28</strain>
    </source>
</reference>
<dbReference type="VEuPathDB" id="FungiDB:FOXG_06828"/>
<dbReference type="Proteomes" id="UP000285084">
    <property type="component" value="Unassembled WGS sequence"/>
</dbReference>
<feature type="region of interest" description="Disordered" evidence="2">
    <location>
        <begin position="121"/>
        <end position="191"/>
    </location>
</feature>
<organism evidence="5 7">
    <name type="scientific">Fusarium oxysporum</name>
    <name type="common">Fusarium vascular wilt</name>
    <dbReference type="NCBI Taxonomy" id="5507"/>
    <lineage>
        <taxon>Eukaryota</taxon>
        <taxon>Fungi</taxon>
        <taxon>Dikarya</taxon>
        <taxon>Ascomycota</taxon>
        <taxon>Pezizomycotina</taxon>
        <taxon>Sordariomycetes</taxon>
        <taxon>Hypocreomycetidae</taxon>
        <taxon>Hypocreales</taxon>
        <taxon>Nectriaceae</taxon>
        <taxon>Fusarium</taxon>
        <taxon>Fusarium oxysporum species complex</taxon>
    </lineage>
</organism>
<dbReference type="PROSITE" id="PS00036">
    <property type="entry name" value="BZIP_BASIC"/>
    <property type="match status" value="1"/>
</dbReference>
<feature type="domain" description="BZIP" evidence="3">
    <location>
        <begin position="205"/>
        <end position="220"/>
    </location>
</feature>